<feature type="compositionally biased region" description="Polar residues" evidence="6">
    <location>
        <begin position="702"/>
        <end position="721"/>
    </location>
</feature>
<feature type="region of interest" description="Disordered" evidence="6">
    <location>
        <begin position="1"/>
        <end position="27"/>
    </location>
</feature>
<dbReference type="CDD" id="cd00067">
    <property type="entry name" value="GAL4"/>
    <property type="match status" value="1"/>
</dbReference>
<name>A0A8H7WJ62_9HELO</name>
<dbReference type="GO" id="GO:0008270">
    <property type="term" value="F:zinc ion binding"/>
    <property type="evidence" value="ECO:0007669"/>
    <property type="project" value="InterPro"/>
</dbReference>
<sequence>MSGENPQPLTANGDQEPTKKRKRDKYVGKACGPCKRRKIRCGGGIPCEACIRRKKYCVVDAGDGPENDGMTMSGSGTDAGRPAELQALHHRLATLESHLTTLTRALLPASPLSDPNAALLSQSPDGGSSRINVPAEKPSVDTVEERAISNPSGTSPKDSLSFSSGKNLTTGRNLGETSVTHALQRVEDRLNELGMPVLERDSAPGTPPMTPLPANTKDYNYNSVGHRVKRALNENGIAPDRATWDDYLEIYLTEVHLLYPFSNETSIAETYEKLWEVLGTSNEVMLPEIELDKACQMLLVLALGRCTVSTRIHKSDGFHSAGWSMYCTAMDLLGNLLDTVNDDSRPLSSLHSLVLVVIYLLRVDATERAQKVLSLAVIHGQHLGIHLEKTHDDMSTFDSEMFKRTWWCMYVLDRRVSLVLGRPFMIQDNNITVTLPKEVDVPTPRSVLDFYHMEAESTNLSLIPYLNVMVGYSRVVGKVWETLFGAESGSRTSSYVHEYLDTLAYGWMESIPKFLLCDQNDVHQPPITSSPHLFKQRFLVRLRYLYILITIRSPVRRSHGHLSPTSHNVESDTMCLQQARSIISMFTQCTAADAVYGFPFLPYLLEATITILSCLTRLPNLRASYKETTEDSLRMLTQFCKKSWVSGKTAKIIFKLGDIVPKIFAAERSNVPNRPHSSSINNFASQSPVPQAYGVGAMQHQTPVARSQDNASAPFSDSSWQPEPFSPGFGHSSTGAQGEAQFSVDDSFADSSFQSSMIADFPFEMNFGNASSLAMAPATQVQGSSGNEKEDFSTPFLGIMDLEWLNELLPQDDRILHMG</sequence>
<feature type="region of interest" description="Disordered" evidence="6">
    <location>
        <begin position="702"/>
        <end position="737"/>
    </location>
</feature>
<feature type="compositionally biased region" description="Polar residues" evidence="6">
    <location>
        <begin position="119"/>
        <end position="131"/>
    </location>
</feature>
<keyword evidence="9" id="KW-1185">Reference proteome</keyword>
<dbReference type="PANTHER" id="PTHR47424:SF3">
    <property type="entry name" value="REGULATORY PROTEIN GAL4"/>
    <property type="match status" value="1"/>
</dbReference>
<keyword evidence="1" id="KW-0479">Metal-binding</keyword>
<dbReference type="Gene3D" id="4.10.240.10">
    <property type="entry name" value="Zn(2)-C6 fungal-type DNA-binding domain"/>
    <property type="match status" value="1"/>
</dbReference>
<dbReference type="GO" id="GO:0006351">
    <property type="term" value="P:DNA-templated transcription"/>
    <property type="evidence" value="ECO:0007669"/>
    <property type="project" value="InterPro"/>
</dbReference>
<organism evidence="8 9">
    <name type="scientific">Cadophora malorum</name>
    <dbReference type="NCBI Taxonomy" id="108018"/>
    <lineage>
        <taxon>Eukaryota</taxon>
        <taxon>Fungi</taxon>
        <taxon>Dikarya</taxon>
        <taxon>Ascomycota</taxon>
        <taxon>Pezizomycotina</taxon>
        <taxon>Leotiomycetes</taxon>
        <taxon>Helotiales</taxon>
        <taxon>Ploettnerulaceae</taxon>
        <taxon>Cadophora</taxon>
    </lineage>
</organism>
<evidence type="ECO:0000259" key="7">
    <source>
        <dbReference type="PROSITE" id="PS50048"/>
    </source>
</evidence>
<dbReference type="InterPro" id="IPR001138">
    <property type="entry name" value="Zn2Cys6_DnaBD"/>
</dbReference>
<evidence type="ECO:0000256" key="3">
    <source>
        <dbReference type="ARBA" id="ARBA00023125"/>
    </source>
</evidence>
<protein>
    <recommendedName>
        <fullName evidence="7">Zn(2)-C6 fungal-type domain-containing protein</fullName>
    </recommendedName>
</protein>
<dbReference type="Pfam" id="PF00172">
    <property type="entry name" value="Zn_clus"/>
    <property type="match status" value="1"/>
</dbReference>
<dbReference type="PANTHER" id="PTHR47424">
    <property type="entry name" value="REGULATORY PROTEIN GAL4"/>
    <property type="match status" value="1"/>
</dbReference>
<evidence type="ECO:0000313" key="9">
    <source>
        <dbReference type="Proteomes" id="UP000664132"/>
    </source>
</evidence>
<feature type="domain" description="Zn(2)-C6 fungal-type" evidence="7">
    <location>
        <begin position="30"/>
        <end position="59"/>
    </location>
</feature>
<evidence type="ECO:0000256" key="2">
    <source>
        <dbReference type="ARBA" id="ARBA00023015"/>
    </source>
</evidence>
<keyword evidence="4" id="KW-0804">Transcription</keyword>
<dbReference type="CDD" id="cd12148">
    <property type="entry name" value="fungal_TF_MHR"/>
    <property type="match status" value="1"/>
</dbReference>
<gene>
    <name evidence="8" type="ORF">IFR04_001083</name>
</gene>
<dbReference type="OrthoDB" id="2283488at2759"/>
<comment type="caution">
    <text evidence="8">The sequence shown here is derived from an EMBL/GenBank/DDBJ whole genome shotgun (WGS) entry which is preliminary data.</text>
</comment>
<dbReference type="SMART" id="SM00066">
    <property type="entry name" value="GAL4"/>
    <property type="match status" value="1"/>
</dbReference>
<keyword evidence="3" id="KW-0238">DNA-binding</keyword>
<feature type="region of interest" description="Disordered" evidence="6">
    <location>
        <begin position="198"/>
        <end position="218"/>
    </location>
</feature>
<dbReference type="InterPro" id="IPR051127">
    <property type="entry name" value="Fungal_SecMet_Regulators"/>
</dbReference>
<keyword evidence="5" id="KW-0539">Nucleus</keyword>
<dbReference type="PROSITE" id="PS00463">
    <property type="entry name" value="ZN2_CY6_FUNGAL_1"/>
    <property type="match status" value="1"/>
</dbReference>
<dbReference type="Pfam" id="PF04082">
    <property type="entry name" value="Fungal_trans"/>
    <property type="match status" value="1"/>
</dbReference>
<dbReference type="Proteomes" id="UP000664132">
    <property type="component" value="Unassembled WGS sequence"/>
</dbReference>
<evidence type="ECO:0000256" key="4">
    <source>
        <dbReference type="ARBA" id="ARBA00023163"/>
    </source>
</evidence>
<keyword evidence="2" id="KW-0805">Transcription regulation</keyword>
<reference evidence="8" key="1">
    <citation type="submission" date="2021-02" db="EMBL/GenBank/DDBJ databases">
        <title>Genome sequence Cadophora malorum strain M34.</title>
        <authorList>
            <person name="Stefanovic E."/>
            <person name="Vu D."/>
            <person name="Scully C."/>
            <person name="Dijksterhuis J."/>
            <person name="Roader J."/>
            <person name="Houbraken J."/>
        </authorList>
    </citation>
    <scope>NUCLEOTIDE SEQUENCE</scope>
    <source>
        <strain evidence="8">M34</strain>
    </source>
</reference>
<evidence type="ECO:0000256" key="6">
    <source>
        <dbReference type="SAM" id="MobiDB-lite"/>
    </source>
</evidence>
<proteinExistence type="predicted"/>
<evidence type="ECO:0000256" key="5">
    <source>
        <dbReference type="ARBA" id="ARBA00023242"/>
    </source>
</evidence>
<dbReference type="SMART" id="SM00906">
    <property type="entry name" value="Fungal_trans"/>
    <property type="match status" value="1"/>
</dbReference>
<accession>A0A8H7WJ62</accession>
<dbReference type="InterPro" id="IPR036864">
    <property type="entry name" value="Zn2-C6_fun-type_DNA-bd_sf"/>
</dbReference>
<evidence type="ECO:0000256" key="1">
    <source>
        <dbReference type="ARBA" id="ARBA00022723"/>
    </source>
</evidence>
<dbReference type="AlphaFoldDB" id="A0A8H7WJ62"/>
<dbReference type="EMBL" id="JAFJYH010000007">
    <property type="protein sequence ID" value="KAG4425876.1"/>
    <property type="molecule type" value="Genomic_DNA"/>
</dbReference>
<feature type="compositionally biased region" description="Polar residues" evidence="6">
    <location>
        <begin position="1"/>
        <end position="15"/>
    </location>
</feature>
<dbReference type="GO" id="GO:0003677">
    <property type="term" value="F:DNA binding"/>
    <property type="evidence" value="ECO:0007669"/>
    <property type="project" value="UniProtKB-KW"/>
</dbReference>
<dbReference type="InterPro" id="IPR007219">
    <property type="entry name" value="XnlR_reg_dom"/>
</dbReference>
<feature type="region of interest" description="Disordered" evidence="6">
    <location>
        <begin position="109"/>
        <end position="178"/>
    </location>
</feature>
<feature type="compositionally biased region" description="Polar residues" evidence="6">
    <location>
        <begin position="149"/>
        <end position="178"/>
    </location>
</feature>
<evidence type="ECO:0000313" key="8">
    <source>
        <dbReference type="EMBL" id="KAG4425876.1"/>
    </source>
</evidence>
<dbReference type="PROSITE" id="PS50048">
    <property type="entry name" value="ZN2_CY6_FUNGAL_2"/>
    <property type="match status" value="1"/>
</dbReference>
<dbReference type="GO" id="GO:0000981">
    <property type="term" value="F:DNA-binding transcription factor activity, RNA polymerase II-specific"/>
    <property type="evidence" value="ECO:0007669"/>
    <property type="project" value="InterPro"/>
</dbReference>
<dbReference type="SUPFAM" id="SSF57701">
    <property type="entry name" value="Zn2/Cys6 DNA-binding domain"/>
    <property type="match status" value="1"/>
</dbReference>